<reference evidence="2" key="1">
    <citation type="submission" date="2023-03" db="EMBL/GenBank/DDBJ databases">
        <title>Massive genome expansion in bonnet fungi (Mycena s.s.) driven by repeated elements and novel gene families across ecological guilds.</title>
        <authorList>
            <consortium name="Lawrence Berkeley National Laboratory"/>
            <person name="Harder C.B."/>
            <person name="Miyauchi S."/>
            <person name="Viragh M."/>
            <person name="Kuo A."/>
            <person name="Thoen E."/>
            <person name="Andreopoulos B."/>
            <person name="Lu D."/>
            <person name="Skrede I."/>
            <person name="Drula E."/>
            <person name="Henrissat B."/>
            <person name="Morin E."/>
            <person name="Kohler A."/>
            <person name="Barry K."/>
            <person name="LaButti K."/>
            <person name="Morin E."/>
            <person name="Salamov A."/>
            <person name="Lipzen A."/>
            <person name="Mereny Z."/>
            <person name="Hegedus B."/>
            <person name="Baldrian P."/>
            <person name="Stursova M."/>
            <person name="Weitz H."/>
            <person name="Taylor A."/>
            <person name="Grigoriev I.V."/>
            <person name="Nagy L.G."/>
            <person name="Martin F."/>
            <person name="Kauserud H."/>
        </authorList>
    </citation>
    <scope>NUCLEOTIDE SEQUENCE</scope>
    <source>
        <strain evidence="2">CBHHK002</strain>
    </source>
</reference>
<dbReference type="Proteomes" id="UP001218218">
    <property type="component" value="Unassembled WGS sequence"/>
</dbReference>
<organism evidence="2 3">
    <name type="scientific">Mycena albidolilacea</name>
    <dbReference type="NCBI Taxonomy" id="1033008"/>
    <lineage>
        <taxon>Eukaryota</taxon>
        <taxon>Fungi</taxon>
        <taxon>Dikarya</taxon>
        <taxon>Basidiomycota</taxon>
        <taxon>Agaricomycotina</taxon>
        <taxon>Agaricomycetes</taxon>
        <taxon>Agaricomycetidae</taxon>
        <taxon>Agaricales</taxon>
        <taxon>Marasmiineae</taxon>
        <taxon>Mycenaceae</taxon>
        <taxon>Mycena</taxon>
    </lineage>
</organism>
<keyword evidence="1" id="KW-0732">Signal</keyword>
<comment type="caution">
    <text evidence="2">The sequence shown here is derived from an EMBL/GenBank/DDBJ whole genome shotgun (WGS) entry which is preliminary data.</text>
</comment>
<accession>A0AAD7ELZ0</accession>
<feature type="chain" id="PRO_5042236682" evidence="1">
    <location>
        <begin position="23"/>
        <end position="136"/>
    </location>
</feature>
<dbReference type="AlphaFoldDB" id="A0AAD7ELZ0"/>
<evidence type="ECO:0000313" key="2">
    <source>
        <dbReference type="EMBL" id="KAJ7334003.1"/>
    </source>
</evidence>
<proteinExistence type="predicted"/>
<evidence type="ECO:0000256" key="1">
    <source>
        <dbReference type="SAM" id="SignalP"/>
    </source>
</evidence>
<sequence>MQARFTALSFVLSALFVSQVLGAVPRTVDCSLVRCAAPKCPLGQTARIQDGDCCPTCVPCGVVPCPLIAWSNLVHSTAGSVTLPGNCCPTCVTPPDCSAVQCLACPADTIATTVPGQCCPTCTPKPDCKNVLCVEW</sequence>
<name>A0AAD7ELZ0_9AGAR</name>
<evidence type="ECO:0000313" key="3">
    <source>
        <dbReference type="Proteomes" id="UP001218218"/>
    </source>
</evidence>
<feature type="signal peptide" evidence="1">
    <location>
        <begin position="1"/>
        <end position="22"/>
    </location>
</feature>
<dbReference type="EMBL" id="JARIHO010000033">
    <property type="protein sequence ID" value="KAJ7334003.1"/>
    <property type="molecule type" value="Genomic_DNA"/>
</dbReference>
<keyword evidence="3" id="KW-1185">Reference proteome</keyword>
<protein>
    <submittedName>
        <fullName evidence="2">Uncharacterized protein</fullName>
    </submittedName>
</protein>
<gene>
    <name evidence="2" type="ORF">DFH08DRAFT_939681</name>
</gene>